<dbReference type="GO" id="GO:0042130">
    <property type="term" value="P:negative regulation of T cell proliferation"/>
    <property type="evidence" value="ECO:0007669"/>
    <property type="project" value="TreeGrafter"/>
</dbReference>
<dbReference type="GO" id="GO:0007166">
    <property type="term" value="P:cell surface receptor signaling pathway"/>
    <property type="evidence" value="ECO:0007669"/>
    <property type="project" value="TreeGrafter"/>
</dbReference>
<keyword evidence="2" id="KW-1003">Cell membrane</keyword>
<sequence>MICACCYAACPRNFTERINLTTKLQSEILLPCYFDSAFIKLNQNQETSVVWSHFNTTIIYIVDIKVNGDPAFWDSRKGRIKALSYISGSGNFSILIHNVQVSDLGLYRCELFKESNCSLLYKEMSLTSPINNWLLIIGGGGFLLLCLITACGCYTWTKRPTVPSAHNCPANDAVGKTDEITYASVVHKPRHDSNALVVDMDKNSSTTSASDHLNSETVLYARVNERGGKR</sequence>
<keyword evidence="6 11" id="KW-0472">Membrane</keyword>
<dbReference type="InterPro" id="IPR051713">
    <property type="entry name" value="T-cell_Activation_Regulation"/>
</dbReference>
<evidence type="ECO:0000256" key="1">
    <source>
        <dbReference type="ARBA" id="ARBA00004251"/>
    </source>
</evidence>
<organism evidence="13 14">
    <name type="scientific">Triplophysa rosa</name>
    <name type="common">Cave loach</name>
    <dbReference type="NCBI Taxonomy" id="992332"/>
    <lineage>
        <taxon>Eukaryota</taxon>
        <taxon>Metazoa</taxon>
        <taxon>Chordata</taxon>
        <taxon>Craniata</taxon>
        <taxon>Vertebrata</taxon>
        <taxon>Euteleostomi</taxon>
        <taxon>Actinopterygii</taxon>
        <taxon>Neopterygii</taxon>
        <taxon>Teleostei</taxon>
        <taxon>Ostariophysi</taxon>
        <taxon>Cypriniformes</taxon>
        <taxon>Nemacheilidae</taxon>
        <taxon>Triplophysa</taxon>
    </lineage>
</organism>
<evidence type="ECO:0000256" key="10">
    <source>
        <dbReference type="ARBA" id="ARBA00023319"/>
    </source>
</evidence>
<feature type="domain" description="Ig-like" evidence="12">
    <location>
        <begin position="11"/>
        <end position="127"/>
    </location>
</feature>
<dbReference type="GO" id="GO:0006955">
    <property type="term" value="P:immune response"/>
    <property type="evidence" value="ECO:0007669"/>
    <property type="project" value="TreeGrafter"/>
</dbReference>
<evidence type="ECO:0000256" key="6">
    <source>
        <dbReference type="ARBA" id="ARBA00023136"/>
    </source>
</evidence>
<reference evidence="13" key="1">
    <citation type="submission" date="2021-02" db="EMBL/GenBank/DDBJ databases">
        <title>Comparative genomics reveals that relaxation of natural selection precedes convergent phenotypic evolution of cavefish.</title>
        <authorList>
            <person name="Peng Z."/>
        </authorList>
    </citation>
    <scope>NUCLEOTIDE SEQUENCE</scope>
    <source>
        <tissue evidence="13">Muscle</tissue>
    </source>
</reference>
<keyword evidence="3 11" id="KW-0812">Transmembrane</keyword>
<accession>A0A9W7W7G8</accession>
<dbReference type="SUPFAM" id="SSF48726">
    <property type="entry name" value="Immunoglobulin"/>
    <property type="match status" value="1"/>
</dbReference>
<dbReference type="PROSITE" id="PS50835">
    <property type="entry name" value="IG_LIKE"/>
    <property type="match status" value="1"/>
</dbReference>
<dbReference type="GO" id="GO:0031295">
    <property type="term" value="P:T cell costimulation"/>
    <property type="evidence" value="ECO:0007669"/>
    <property type="project" value="TreeGrafter"/>
</dbReference>
<comment type="caution">
    <text evidence="13">The sequence shown here is derived from an EMBL/GenBank/DDBJ whole genome shotgun (WGS) entry which is preliminary data.</text>
</comment>
<protein>
    <recommendedName>
        <fullName evidence="12">Ig-like domain-containing protein</fullName>
    </recommendedName>
</protein>
<keyword evidence="9" id="KW-0325">Glycoprotein</keyword>
<evidence type="ECO:0000256" key="4">
    <source>
        <dbReference type="ARBA" id="ARBA00022729"/>
    </source>
</evidence>
<evidence type="ECO:0000256" key="11">
    <source>
        <dbReference type="SAM" id="Phobius"/>
    </source>
</evidence>
<keyword evidence="5 11" id="KW-1133">Transmembrane helix</keyword>
<dbReference type="AlphaFoldDB" id="A0A9W7W7G8"/>
<dbReference type="PANTHER" id="PTHR25466">
    <property type="entry name" value="T-LYMPHOCYTE ACTIVATION ANTIGEN"/>
    <property type="match status" value="1"/>
</dbReference>
<evidence type="ECO:0000256" key="9">
    <source>
        <dbReference type="ARBA" id="ARBA00023180"/>
    </source>
</evidence>
<dbReference type="GO" id="GO:0009897">
    <property type="term" value="C:external side of plasma membrane"/>
    <property type="evidence" value="ECO:0007669"/>
    <property type="project" value="TreeGrafter"/>
</dbReference>
<comment type="subcellular location">
    <subcellularLocation>
        <location evidence="1">Cell membrane</location>
        <topology evidence="1">Single-pass type I membrane protein</topology>
    </subcellularLocation>
</comment>
<dbReference type="Gene3D" id="2.60.40.10">
    <property type="entry name" value="Immunoglobulins"/>
    <property type="match status" value="1"/>
</dbReference>
<name>A0A9W7W7G8_TRIRA</name>
<dbReference type="Proteomes" id="UP001059041">
    <property type="component" value="Unassembled WGS sequence"/>
</dbReference>
<proteinExistence type="predicted"/>
<keyword evidence="4" id="KW-0732">Signal</keyword>
<evidence type="ECO:0000259" key="12">
    <source>
        <dbReference type="PROSITE" id="PS50835"/>
    </source>
</evidence>
<evidence type="ECO:0000256" key="2">
    <source>
        <dbReference type="ARBA" id="ARBA00022475"/>
    </source>
</evidence>
<gene>
    <name evidence="13" type="ORF">IRJ41_004021</name>
</gene>
<dbReference type="GO" id="GO:0071222">
    <property type="term" value="P:cellular response to lipopolysaccharide"/>
    <property type="evidence" value="ECO:0007669"/>
    <property type="project" value="TreeGrafter"/>
</dbReference>
<keyword evidence="8" id="KW-0675">Receptor</keyword>
<keyword evidence="14" id="KW-1185">Reference proteome</keyword>
<dbReference type="InterPro" id="IPR007110">
    <property type="entry name" value="Ig-like_dom"/>
</dbReference>
<evidence type="ECO:0000313" key="14">
    <source>
        <dbReference type="Proteomes" id="UP001059041"/>
    </source>
</evidence>
<dbReference type="PANTHER" id="PTHR25466:SF14">
    <property type="entry name" value="BUTYROPHILIN SUBFAMILY 2 MEMBER A2-LIKE-RELATED"/>
    <property type="match status" value="1"/>
</dbReference>
<evidence type="ECO:0000256" key="5">
    <source>
        <dbReference type="ARBA" id="ARBA00022989"/>
    </source>
</evidence>
<feature type="transmembrane region" description="Helical" evidence="11">
    <location>
        <begin position="133"/>
        <end position="156"/>
    </location>
</feature>
<keyword evidence="10" id="KW-0393">Immunoglobulin domain</keyword>
<evidence type="ECO:0000256" key="3">
    <source>
        <dbReference type="ARBA" id="ARBA00022692"/>
    </source>
</evidence>
<evidence type="ECO:0000256" key="7">
    <source>
        <dbReference type="ARBA" id="ARBA00023157"/>
    </source>
</evidence>
<dbReference type="InterPro" id="IPR013783">
    <property type="entry name" value="Ig-like_fold"/>
</dbReference>
<evidence type="ECO:0000313" key="13">
    <source>
        <dbReference type="EMBL" id="KAI7789496.1"/>
    </source>
</evidence>
<dbReference type="InterPro" id="IPR036179">
    <property type="entry name" value="Ig-like_dom_sf"/>
</dbReference>
<dbReference type="EMBL" id="JAFHDT010000453">
    <property type="protein sequence ID" value="KAI7789496.1"/>
    <property type="molecule type" value="Genomic_DNA"/>
</dbReference>
<keyword evidence="7" id="KW-1015">Disulfide bond</keyword>
<dbReference type="GO" id="GO:0042102">
    <property type="term" value="P:positive regulation of T cell proliferation"/>
    <property type="evidence" value="ECO:0007669"/>
    <property type="project" value="TreeGrafter"/>
</dbReference>
<evidence type="ECO:0000256" key="8">
    <source>
        <dbReference type="ARBA" id="ARBA00023170"/>
    </source>
</evidence>